<feature type="compositionally biased region" description="Low complexity" evidence="2">
    <location>
        <begin position="76"/>
        <end position="98"/>
    </location>
</feature>
<organism evidence="4 5">
    <name type="scientific">Albimonas donghaensis</name>
    <dbReference type="NCBI Taxonomy" id="356660"/>
    <lineage>
        <taxon>Bacteria</taxon>
        <taxon>Pseudomonadati</taxon>
        <taxon>Pseudomonadota</taxon>
        <taxon>Alphaproteobacteria</taxon>
        <taxon>Rhodobacterales</taxon>
        <taxon>Paracoccaceae</taxon>
        <taxon>Albimonas</taxon>
    </lineage>
</organism>
<dbReference type="PANTHER" id="PTHR47505:SF1">
    <property type="entry name" value="DNA UTILIZATION PROTEIN YHGH"/>
    <property type="match status" value="1"/>
</dbReference>
<accession>A0A1H2SIY4</accession>
<keyword evidence="5" id="KW-1185">Reference proteome</keyword>
<dbReference type="STRING" id="356660.SAMN05444336_101673"/>
<dbReference type="InterPro" id="IPR051910">
    <property type="entry name" value="ComF/GntX_DNA_util-trans"/>
</dbReference>
<dbReference type="InterPro" id="IPR029057">
    <property type="entry name" value="PRTase-like"/>
</dbReference>
<feature type="domain" description="Double zinc ribbon" evidence="3">
    <location>
        <begin position="174"/>
        <end position="231"/>
    </location>
</feature>
<reference evidence="4 5" key="1">
    <citation type="submission" date="2016-10" db="EMBL/GenBank/DDBJ databases">
        <authorList>
            <person name="de Groot N.N."/>
        </authorList>
    </citation>
    <scope>NUCLEOTIDE SEQUENCE [LARGE SCALE GENOMIC DNA]</scope>
    <source>
        <strain evidence="4 5">DSM 17890</strain>
    </source>
</reference>
<name>A0A1H2SIY4_9RHOB</name>
<evidence type="ECO:0000313" key="5">
    <source>
        <dbReference type="Proteomes" id="UP000199118"/>
    </source>
</evidence>
<dbReference type="SUPFAM" id="SSF53271">
    <property type="entry name" value="PRTase-like"/>
    <property type="match status" value="1"/>
</dbReference>
<dbReference type="InterPro" id="IPR044005">
    <property type="entry name" value="DZR_2"/>
</dbReference>
<feature type="compositionally biased region" description="Basic and acidic residues" evidence="2">
    <location>
        <begin position="9"/>
        <end position="20"/>
    </location>
</feature>
<dbReference type="AlphaFoldDB" id="A0A1H2SIY4"/>
<dbReference type="PANTHER" id="PTHR47505">
    <property type="entry name" value="DNA UTILIZATION PROTEIN YHGH"/>
    <property type="match status" value="1"/>
</dbReference>
<evidence type="ECO:0000313" key="4">
    <source>
        <dbReference type="EMBL" id="SDW31425.1"/>
    </source>
</evidence>
<dbReference type="Gene3D" id="3.40.50.2020">
    <property type="match status" value="1"/>
</dbReference>
<dbReference type="Pfam" id="PF18912">
    <property type="entry name" value="DZR_2"/>
    <property type="match status" value="1"/>
</dbReference>
<evidence type="ECO:0000256" key="2">
    <source>
        <dbReference type="SAM" id="MobiDB-lite"/>
    </source>
</evidence>
<feature type="region of interest" description="Disordered" evidence="2">
    <location>
        <begin position="1"/>
        <end position="162"/>
    </location>
</feature>
<evidence type="ECO:0000259" key="3">
    <source>
        <dbReference type="Pfam" id="PF18912"/>
    </source>
</evidence>
<sequence>MNWFAKRRAQPDGRGGDRGADAVGEGGRAKPPDRCHAGSSCGGRDAEAASEAGVPAMAGFVAGDGETCPPGARFPRAAGGTAQAAGAGRGAPDACGRAVGEGFRETQAAAPTRPRSDAGGHGDDGAQAAHADRAPAEPAPDPLAPDPRDTDPPEAPAPRASLSDHLRRVRLAAADLLYPPLCTWCRAEVMDPHALCPACWRETHYIAHPLCDRCGAPLSGSEDAPFCDHCLNRPLAFRRARAAVLYEGVGRDLTLAFKHGDRLDIARPASTWMRRIGRDLLDEADWVTPVPLHWTRLLKRRFNQSAELARRVARDAGRPYCGDLLRRNRATPSQGGLGRDERRANLEGAFAVRRPDRVRGARILLVDDVYTSGATLSVCAATLLAAGARQVEALCLARVAPEADGPIFSRIEEEDP</sequence>
<dbReference type="InterPro" id="IPR000836">
    <property type="entry name" value="PRTase_dom"/>
</dbReference>
<gene>
    <name evidence="4" type="ORF">SAMN05444336_101673</name>
</gene>
<dbReference type="Proteomes" id="UP000199118">
    <property type="component" value="Unassembled WGS sequence"/>
</dbReference>
<protein>
    <submittedName>
        <fullName evidence="4">ComF family protein</fullName>
    </submittedName>
</protein>
<feature type="compositionally biased region" description="Basic and acidic residues" evidence="2">
    <location>
        <begin position="27"/>
        <end position="36"/>
    </location>
</feature>
<dbReference type="CDD" id="cd06223">
    <property type="entry name" value="PRTases_typeI"/>
    <property type="match status" value="1"/>
</dbReference>
<feature type="compositionally biased region" description="Basic and acidic residues" evidence="2">
    <location>
        <begin position="114"/>
        <end position="135"/>
    </location>
</feature>
<proteinExistence type="inferred from homology"/>
<dbReference type="EMBL" id="FNMZ01000001">
    <property type="protein sequence ID" value="SDW31425.1"/>
    <property type="molecule type" value="Genomic_DNA"/>
</dbReference>
<evidence type="ECO:0000256" key="1">
    <source>
        <dbReference type="ARBA" id="ARBA00008007"/>
    </source>
</evidence>
<comment type="similarity">
    <text evidence="1">Belongs to the ComF/GntX family.</text>
</comment>